<feature type="transmembrane region" description="Helical" evidence="6">
    <location>
        <begin position="321"/>
        <end position="338"/>
    </location>
</feature>
<feature type="transmembrane region" description="Helical" evidence="6">
    <location>
        <begin position="268"/>
        <end position="290"/>
    </location>
</feature>
<feature type="transmembrane region" description="Helical" evidence="6">
    <location>
        <begin position="202"/>
        <end position="223"/>
    </location>
</feature>
<protein>
    <recommendedName>
        <fullName evidence="8">UDP-galactose transporter</fullName>
    </recommendedName>
</protein>
<sequence>MSVPAKTVGGQETATPPPIVSSKKPPTFMRMLSLVLLILQTTAVICVTRYSRQVPSERPYLNTTVVFFSEVAKLVTSFCFVLVETVAEGKSVARGVTAVGQTVFLKPWDTFLVGVPAILYVAQNNLLFVAMSNLSGALYQVTYQLKILSTALLSVIILHKALGRVKWLALILLTAGAALIQLPSGDSNVFASKAGGDPVVGVGAVLFACLTSGFAGVWFEWILKASKVSIWMRNIQLALYGVVLGFVTAMMKDREKIVENGFLQGYNWVVWMVILLQAVGGLIVAAVLKYADNILKCFGNAASILLTCAVGYYFLGDFEPSMPFGVGTCCVIASTYLYSVGASLRPIFDTLGMTKFSKSGMPSSMEGVQMGLMRSEEKERHSHAHPGAFPRRNSNSNSPDPQIPTNSGAPDEKPLPV</sequence>
<dbReference type="VEuPathDB" id="CryptoDB:Cvel_24331"/>
<feature type="transmembrane region" description="Helical" evidence="6">
    <location>
        <begin position="165"/>
        <end position="182"/>
    </location>
</feature>
<proteinExistence type="predicted"/>
<name>A0A0G4H1Z2_9ALVE</name>
<evidence type="ECO:0000256" key="5">
    <source>
        <dbReference type="SAM" id="MobiDB-lite"/>
    </source>
</evidence>
<feature type="transmembrane region" description="Helical" evidence="6">
    <location>
        <begin position="137"/>
        <end position="158"/>
    </location>
</feature>
<organism evidence="7">
    <name type="scientific">Chromera velia CCMP2878</name>
    <dbReference type="NCBI Taxonomy" id="1169474"/>
    <lineage>
        <taxon>Eukaryota</taxon>
        <taxon>Sar</taxon>
        <taxon>Alveolata</taxon>
        <taxon>Colpodellida</taxon>
        <taxon>Chromeraceae</taxon>
        <taxon>Chromera</taxon>
    </lineage>
</organism>
<feature type="compositionally biased region" description="Polar residues" evidence="5">
    <location>
        <begin position="392"/>
        <end position="408"/>
    </location>
</feature>
<comment type="subcellular location">
    <subcellularLocation>
        <location evidence="1">Membrane</location>
        <topology evidence="1">Multi-pass membrane protein</topology>
    </subcellularLocation>
</comment>
<keyword evidence="2 6" id="KW-0812">Transmembrane</keyword>
<keyword evidence="3 6" id="KW-1133">Transmembrane helix</keyword>
<dbReference type="Pfam" id="PF04142">
    <property type="entry name" value="Nuc_sug_transp"/>
    <property type="match status" value="1"/>
</dbReference>
<dbReference type="PhylomeDB" id="A0A0G4H1Z2"/>
<feature type="transmembrane region" description="Helical" evidence="6">
    <location>
        <begin position="230"/>
        <end position="248"/>
    </location>
</feature>
<evidence type="ECO:0008006" key="8">
    <source>
        <dbReference type="Google" id="ProtNLM"/>
    </source>
</evidence>
<feature type="transmembrane region" description="Helical" evidence="6">
    <location>
        <begin position="28"/>
        <end position="48"/>
    </location>
</feature>
<dbReference type="GO" id="GO:0000139">
    <property type="term" value="C:Golgi membrane"/>
    <property type="evidence" value="ECO:0007669"/>
    <property type="project" value="InterPro"/>
</dbReference>
<dbReference type="InterPro" id="IPR007271">
    <property type="entry name" value="Nuc_sug_transpt"/>
</dbReference>
<feature type="transmembrane region" description="Helical" evidence="6">
    <location>
        <begin position="297"/>
        <end position="315"/>
    </location>
</feature>
<accession>A0A0G4H1Z2</accession>
<gene>
    <name evidence="7" type="ORF">Cvel_24331</name>
</gene>
<feature type="region of interest" description="Disordered" evidence="5">
    <location>
        <begin position="370"/>
        <end position="417"/>
    </location>
</feature>
<evidence type="ECO:0000256" key="6">
    <source>
        <dbReference type="SAM" id="Phobius"/>
    </source>
</evidence>
<dbReference type="EMBL" id="CDMZ01001784">
    <property type="protein sequence ID" value="CEM37524.1"/>
    <property type="molecule type" value="Genomic_DNA"/>
</dbReference>
<evidence type="ECO:0000256" key="1">
    <source>
        <dbReference type="ARBA" id="ARBA00004141"/>
    </source>
</evidence>
<evidence type="ECO:0000256" key="3">
    <source>
        <dbReference type="ARBA" id="ARBA00022989"/>
    </source>
</evidence>
<reference evidence="7" key="1">
    <citation type="submission" date="2014-11" db="EMBL/GenBank/DDBJ databases">
        <authorList>
            <person name="Otto D Thomas"/>
            <person name="Naeem Raeece"/>
        </authorList>
    </citation>
    <scope>NUCLEOTIDE SEQUENCE</scope>
</reference>
<dbReference type="GO" id="GO:0015165">
    <property type="term" value="F:pyrimidine nucleotide-sugar transmembrane transporter activity"/>
    <property type="evidence" value="ECO:0007669"/>
    <property type="project" value="InterPro"/>
</dbReference>
<feature type="region of interest" description="Disordered" evidence="5">
    <location>
        <begin position="1"/>
        <end position="22"/>
    </location>
</feature>
<evidence type="ECO:0000256" key="4">
    <source>
        <dbReference type="ARBA" id="ARBA00023136"/>
    </source>
</evidence>
<dbReference type="InterPro" id="IPR037185">
    <property type="entry name" value="EmrE-like"/>
</dbReference>
<dbReference type="SUPFAM" id="SSF103481">
    <property type="entry name" value="Multidrug resistance efflux transporter EmrE"/>
    <property type="match status" value="1"/>
</dbReference>
<keyword evidence="4 6" id="KW-0472">Membrane</keyword>
<dbReference type="AlphaFoldDB" id="A0A0G4H1Z2"/>
<evidence type="ECO:0000256" key="2">
    <source>
        <dbReference type="ARBA" id="ARBA00022692"/>
    </source>
</evidence>
<dbReference type="PANTHER" id="PTHR10231">
    <property type="entry name" value="NUCLEOTIDE-SUGAR TRANSMEMBRANE TRANSPORTER"/>
    <property type="match status" value="1"/>
</dbReference>
<evidence type="ECO:0000313" key="7">
    <source>
        <dbReference type="EMBL" id="CEM37524.1"/>
    </source>
</evidence>
<dbReference type="NCBIfam" id="TIGR00803">
    <property type="entry name" value="nst"/>
    <property type="match status" value="1"/>
</dbReference>